<dbReference type="Proteomes" id="UP000677054">
    <property type="component" value="Unassembled WGS sequence"/>
</dbReference>
<gene>
    <name evidence="3" type="ORF">DSTB1V02_LOCUS3468</name>
</gene>
<feature type="region of interest" description="Disordered" evidence="1">
    <location>
        <begin position="338"/>
        <end position="363"/>
    </location>
</feature>
<organism evidence="3">
    <name type="scientific">Darwinula stevensoni</name>
    <dbReference type="NCBI Taxonomy" id="69355"/>
    <lineage>
        <taxon>Eukaryota</taxon>
        <taxon>Metazoa</taxon>
        <taxon>Ecdysozoa</taxon>
        <taxon>Arthropoda</taxon>
        <taxon>Crustacea</taxon>
        <taxon>Oligostraca</taxon>
        <taxon>Ostracoda</taxon>
        <taxon>Podocopa</taxon>
        <taxon>Podocopida</taxon>
        <taxon>Darwinulocopina</taxon>
        <taxon>Darwinuloidea</taxon>
        <taxon>Darwinulidae</taxon>
        <taxon>Darwinula</taxon>
    </lineage>
</organism>
<dbReference type="AlphaFoldDB" id="A0A7R8X3W8"/>
<accession>A0A7R8X3W8</accession>
<sequence length="495" mass="55097">MPDGLAQDYEVADIDCYYGTDSHEGERLSARLRKPEGFRGYPTFADDRRVDPQVDGQCQIRPDPSDPTGLIYNLLITDLKRCGVLKRNGFINVRIWFPQLPGIVMMSDQEVIIMCKPPQATVVENRAAGFAGSIPNTGRISGIVEESPGKLEYVVSLYRESASRSGDFGVPVEEAIPIGTRLQLRATINTNSAWKYAKLVDVTVSNSADDPLAVGHITLVQNGCRVQEMASIVPKQPYRAPHNPGEVMVDFEAFLLNSADYQSRLWIHSKIKACMNAVDCLAAYRLKENLGEVRLEFEAFLLEEAKERKLWVHTKLKACVDAVDCLPEFCLDLFQPSGHGRRRRKRSAPLPPPELRNHKLGNRSRTHEPITLEQLLARPEVLGLRNASTASTSAPTGQRRLRGPSTDFGEGIGVTVLLPAEEYAKSHWAPLGTCSTYLIVSGILGVLLLTSAVIMCCLAQRLSRLRLKQERASLEKVIHVHRRQYASSRSRSERS</sequence>
<keyword evidence="4" id="KW-1185">Reference proteome</keyword>
<keyword evidence="2" id="KW-0812">Transmembrane</keyword>
<keyword evidence="2" id="KW-1133">Transmembrane helix</keyword>
<dbReference type="EMBL" id="LR899968">
    <property type="protein sequence ID" value="CAD7243551.1"/>
    <property type="molecule type" value="Genomic_DNA"/>
</dbReference>
<dbReference type="PANTHER" id="PTHR39959">
    <property type="entry name" value="RE44287P-RELATED"/>
    <property type="match status" value="1"/>
</dbReference>
<evidence type="ECO:0000256" key="2">
    <source>
        <dbReference type="SAM" id="Phobius"/>
    </source>
</evidence>
<evidence type="ECO:0000256" key="1">
    <source>
        <dbReference type="SAM" id="MobiDB-lite"/>
    </source>
</evidence>
<evidence type="ECO:0008006" key="5">
    <source>
        <dbReference type="Google" id="ProtNLM"/>
    </source>
</evidence>
<dbReference type="PANTHER" id="PTHR39959:SF1">
    <property type="entry name" value="ZP DOMAIN-CONTAINING PROTEIN"/>
    <property type="match status" value="1"/>
</dbReference>
<protein>
    <recommendedName>
        <fullName evidence="5">ZP domain-containing protein</fullName>
    </recommendedName>
</protein>
<name>A0A7R8X3W8_9CRUS</name>
<evidence type="ECO:0000313" key="4">
    <source>
        <dbReference type="Proteomes" id="UP000677054"/>
    </source>
</evidence>
<keyword evidence="2" id="KW-0472">Membrane</keyword>
<feature type="transmembrane region" description="Helical" evidence="2">
    <location>
        <begin position="437"/>
        <end position="459"/>
    </location>
</feature>
<dbReference type="EMBL" id="CAJPEV010000451">
    <property type="protein sequence ID" value="CAG0885433.1"/>
    <property type="molecule type" value="Genomic_DNA"/>
</dbReference>
<evidence type="ECO:0000313" key="3">
    <source>
        <dbReference type="EMBL" id="CAD7243551.1"/>
    </source>
</evidence>
<proteinExistence type="predicted"/>
<dbReference type="OrthoDB" id="8249838at2759"/>
<reference evidence="3" key="1">
    <citation type="submission" date="2020-11" db="EMBL/GenBank/DDBJ databases">
        <authorList>
            <person name="Tran Van P."/>
        </authorList>
    </citation>
    <scope>NUCLEOTIDE SEQUENCE</scope>
</reference>